<evidence type="ECO:0000256" key="2">
    <source>
        <dbReference type="ARBA" id="ARBA00009437"/>
    </source>
</evidence>
<comment type="similarity">
    <text evidence="2">Belongs to the LysR transcriptional regulatory family.</text>
</comment>
<dbReference type="Pfam" id="PF00126">
    <property type="entry name" value="HTH_1"/>
    <property type="match status" value="1"/>
</dbReference>
<dbReference type="PANTHER" id="PTHR30537:SF3">
    <property type="entry name" value="TRANSCRIPTIONAL REGULATORY PROTEIN"/>
    <property type="match status" value="1"/>
</dbReference>
<dbReference type="Pfam" id="PF03466">
    <property type="entry name" value="LysR_substrate"/>
    <property type="match status" value="1"/>
</dbReference>
<proteinExistence type="inferred from homology"/>
<reference evidence="8" key="1">
    <citation type="journal article" date="2021" name="ISME J.">
        <title>Evolutionary origin and ecological implication of a unique nif island in free-living Bradyrhizobium lineages.</title>
        <authorList>
            <person name="Tao J."/>
        </authorList>
    </citation>
    <scope>NUCLEOTIDE SEQUENCE [LARGE SCALE GENOMIC DNA]</scope>
    <source>
        <strain evidence="8">SZCCT0094</strain>
    </source>
</reference>
<protein>
    <submittedName>
        <fullName evidence="7">LysR family transcriptional regulator</fullName>
    </submittedName>
</protein>
<evidence type="ECO:0000256" key="3">
    <source>
        <dbReference type="ARBA" id="ARBA00023015"/>
    </source>
</evidence>
<name>A0ABS5GKC0_9BRAD</name>
<evidence type="ECO:0000256" key="5">
    <source>
        <dbReference type="ARBA" id="ARBA00023163"/>
    </source>
</evidence>
<keyword evidence="4" id="KW-0238">DNA-binding</keyword>
<evidence type="ECO:0000256" key="1">
    <source>
        <dbReference type="ARBA" id="ARBA00003502"/>
    </source>
</evidence>
<dbReference type="Proteomes" id="UP001314635">
    <property type="component" value="Unassembled WGS sequence"/>
</dbReference>
<dbReference type="Gene3D" id="1.10.10.10">
    <property type="entry name" value="Winged helix-like DNA-binding domain superfamily/Winged helix DNA-binding domain"/>
    <property type="match status" value="1"/>
</dbReference>
<gene>
    <name evidence="7" type="ORF">JQ619_35325</name>
</gene>
<dbReference type="RefSeq" id="WP_210264223.1">
    <property type="nucleotide sequence ID" value="NZ_JABFDP010000045.1"/>
</dbReference>
<comment type="function">
    <text evidence="1">NodD regulates the expression of the nodABCFE genes which encode other nodulation proteins. NodD is also a negative regulator of its own expression. Binds flavonoids as inducers.</text>
</comment>
<dbReference type="InterPro" id="IPR000847">
    <property type="entry name" value="LysR_HTH_N"/>
</dbReference>
<dbReference type="SUPFAM" id="SSF53850">
    <property type="entry name" value="Periplasmic binding protein-like II"/>
    <property type="match status" value="1"/>
</dbReference>
<dbReference type="InterPro" id="IPR005119">
    <property type="entry name" value="LysR_subst-bd"/>
</dbReference>
<feature type="domain" description="HTH lysR-type" evidence="6">
    <location>
        <begin position="3"/>
        <end position="60"/>
    </location>
</feature>
<dbReference type="PANTHER" id="PTHR30537">
    <property type="entry name" value="HTH-TYPE TRANSCRIPTIONAL REGULATOR"/>
    <property type="match status" value="1"/>
</dbReference>
<evidence type="ECO:0000256" key="4">
    <source>
        <dbReference type="ARBA" id="ARBA00023125"/>
    </source>
</evidence>
<dbReference type="SUPFAM" id="SSF46785">
    <property type="entry name" value="Winged helix' DNA-binding domain"/>
    <property type="match status" value="1"/>
</dbReference>
<evidence type="ECO:0000313" key="7">
    <source>
        <dbReference type="EMBL" id="MBR1141031.1"/>
    </source>
</evidence>
<keyword evidence="5" id="KW-0804">Transcription</keyword>
<evidence type="ECO:0000313" key="8">
    <source>
        <dbReference type="Proteomes" id="UP001314635"/>
    </source>
</evidence>
<dbReference type="InterPro" id="IPR036388">
    <property type="entry name" value="WH-like_DNA-bd_sf"/>
</dbReference>
<evidence type="ECO:0000259" key="6">
    <source>
        <dbReference type="PROSITE" id="PS50931"/>
    </source>
</evidence>
<dbReference type="InterPro" id="IPR058163">
    <property type="entry name" value="LysR-type_TF_proteobact-type"/>
</dbReference>
<dbReference type="Gene3D" id="3.40.190.290">
    <property type="match status" value="1"/>
</dbReference>
<dbReference type="EMBL" id="JAFCLK010000054">
    <property type="protein sequence ID" value="MBR1141031.1"/>
    <property type="molecule type" value="Genomic_DNA"/>
</dbReference>
<sequence>MQIDWTDLHHFVTLAREGTLSAAARALGVDHVTVARRVAALERTTKIKLVDRRARTYTLTEDGRRLAAAASPMEHAAFAIERAVVASRPGLTGEVSISAPPTLANRIIAPRLVELRRQHPAIAIKLIGEKRIASLNRREADIALRLSRPDEPGLIARKVGRFGFSLYGAPHYLKETPQHALGFIAYDASMDSAPQQQWLKAIAGRREIVLQTGDLESQAAAARAGLGVAALPHFVGDNDPGLIRYDERQGGVGRDIWLVVHRDLRHSPLIRAVMDFLVRCAGPN</sequence>
<dbReference type="PROSITE" id="PS50931">
    <property type="entry name" value="HTH_LYSR"/>
    <property type="match status" value="1"/>
</dbReference>
<organism evidence="7 8">
    <name type="scientific">Bradyrhizobium denitrificans</name>
    <dbReference type="NCBI Taxonomy" id="2734912"/>
    <lineage>
        <taxon>Bacteria</taxon>
        <taxon>Pseudomonadati</taxon>
        <taxon>Pseudomonadota</taxon>
        <taxon>Alphaproteobacteria</taxon>
        <taxon>Hyphomicrobiales</taxon>
        <taxon>Nitrobacteraceae</taxon>
        <taxon>Bradyrhizobium</taxon>
    </lineage>
</organism>
<dbReference type="InterPro" id="IPR036390">
    <property type="entry name" value="WH_DNA-bd_sf"/>
</dbReference>
<comment type="caution">
    <text evidence="7">The sequence shown here is derived from an EMBL/GenBank/DDBJ whole genome shotgun (WGS) entry which is preliminary data.</text>
</comment>
<keyword evidence="8" id="KW-1185">Reference proteome</keyword>
<accession>A0ABS5GKC0</accession>
<keyword evidence="3" id="KW-0805">Transcription regulation</keyword>